<dbReference type="InterPro" id="IPR013328">
    <property type="entry name" value="6PGD_dom2"/>
</dbReference>
<reference evidence="5" key="2">
    <citation type="submission" date="2025-09" db="UniProtKB">
        <authorList>
            <consortium name="Ensembl"/>
        </authorList>
    </citation>
    <scope>IDENTIFICATION</scope>
</reference>
<evidence type="ECO:0000259" key="4">
    <source>
        <dbReference type="Pfam" id="PF07479"/>
    </source>
</evidence>
<dbReference type="InterPro" id="IPR036291">
    <property type="entry name" value="NAD(P)-bd_dom_sf"/>
</dbReference>
<dbReference type="InterPro" id="IPR011128">
    <property type="entry name" value="G3P_DH_NAD-dep_N"/>
</dbReference>
<dbReference type="Gene3D" id="1.10.1040.10">
    <property type="entry name" value="N-(1-d-carboxylethyl)-l-norvaline Dehydrogenase, domain 2"/>
    <property type="match status" value="1"/>
</dbReference>
<dbReference type="SUPFAM" id="SSF51735">
    <property type="entry name" value="NAD(P)-binding Rossmann-fold domains"/>
    <property type="match status" value="1"/>
</dbReference>
<keyword evidence="6" id="KW-1185">Reference proteome</keyword>
<proteinExistence type="predicted"/>
<keyword evidence="1" id="KW-0560">Oxidoreductase</keyword>
<dbReference type="Pfam" id="PF07479">
    <property type="entry name" value="NAD_Gly3P_dh_C"/>
    <property type="match status" value="1"/>
</dbReference>
<dbReference type="PANTHER" id="PTHR11728:SF1">
    <property type="entry name" value="GLYCEROL-3-PHOSPHATE DEHYDROGENASE [NAD(+)] 2, CHLOROPLASTIC"/>
    <property type="match status" value="1"/>
</dbReference>
<accession>A0A8C5GQW8</accession>
<dbReference type="GO" id="GO:0046168">
    <property type="term" value="P:glycerol-3-phosphate catabolic process"/>
    <property type="evidence" value="ECO:0007669"/>
    <property type="project" value="InterPro"/>
</dbReference>
<dbReference type="GO" id="GO:0005829">
    <property type="term" value="C:cytosol"/>
    <property type="evidence" value="ECO:0007669"/>
    <property type="project" value="TreeGrafter"/>
</dbReference>
<reference evidence="5" key="1">
    <citation type="submission" date="2025-08" db="UniProtKB">
        <authorList>
            <consortium name="Ensembl"/>
        </authorList>
    </citation>
    <scope>IDENTIFICATION</scope>
</reference>
<evidence type="ECO:0000313" key="5">
    <source>
        <dbReference type="Ensembl" id="ENSGWIP00000033989.1"/>
    </source>
</evidence>
<dbReference type="Proteomes" id="UP000694680">
    <property type="component" value="Unassembled WGS sequence"/>
</dbReference>
<evidence type="ECO:0008006" key="7">
    <source>
        <dbReference type="Google" id="ProtNLM"/>
    </source>
</evidence>
<dbReference type="AlphaFoldDB" id="A0A8C5GQW8"/>
<dbReference type="GO" id="GO:0141152">
    <property type="term" value="F:glycerol-3-phosphate dehydrogenase (NAD+) activity"/>
    <property type="evidence" value="ECO:0007669"/>
    <property type="project" value="UniProtKB-EC"/>
</dbReference>
<organism evidence="5 6">
    <name type="scientific">Gouania willdenowi</name>
    <name type="common">Blunt-snouted clingfish</name>
    <name type="synonym">Lepadogaster willdenowi</name>
    <dbReference type="NCBI Taxonomy" id="441366"/>
    <lineage>
        <taxon>Eukaryota</taxon>
        <taxon>Metazoa</taxon>
        <taxon>Chordata</taxon>
        <taxon>Craniata</taxon>
        <taxon>Vertebrata</taxon>
        <taxon>Euteleostomi</taxon>
        <taxon>Actinopterygii</taxon>
        <taxon>Neopterygii</taxon>
        <taxon>Teleostei</taxon>
        <taxon>Neoteleostei</taxon>
        <taxon>Acanthomorphata</taxon>
        <taxon>Ovalentaria</taxon>
        <taxon>Blenniimorphae</taxon>
        <taxon>Blenniiformes</taxon>
        <taxon>Gobiesocoidei</taxon>
        <taxon>Gobiesocidae</taxon>
        <taxon>Gobiesocinae</taxon>
        <taxon>Gouania</taxon>
    </lineage>
</organism>
<dbReference type="GO" id="GO:0051287">
    <property type="term" value="F:NAD binding"/>
    <property type="evidence" value="ECO:0007669"/>
    <property type="project" value="InterPro"/>
</dbReference>
<feature type="domain" description="Glycerol-3-phosphate dehydrogenase NAD-dependent C-terminal" evidence="4">
    <location>
        <begin position="119"/>
        <end position="234"/>
    </location>
</feature>
<evidence type="ECO:0000256" key="1">
    <source>
        <dbReference type="ARBA" id="ARBA00023002"/>
    </source>
</evidence>
<dbReference type="PANTHER" id="PTHR11728">
    <property type="entry name" value="GLYCEROL-3-PHOSPHATE DEHYDROGENASE"/>
    <property type="match status" value="1"/>
</dbReference>
<dbReference type="Ensembl" id="ENSGWIT00000037051.1">
    <property type="protein sequence ID" value="ENSGWIP00000033989.1"/>
    <property type="gene ID" value="ENSGWIG00000017520.1"/>
</dbReference>
<dbReference type="InterPro" id="IPR008927">
    <property type="entry name" value="6-PGluconate_DH-like_C_sf"/>
</dbReference>
<dbReference type="SUPFAM" id="SSF48179">
    <property type="entry name" value="6-phosphogluconate dehydrogenase C-terminal domain-like"/>
    <property type="match status" value="1"/>
</dbReference>
<dbReference type="SUPFAM" id="SSF56796">
    <property type="entry name" value="Dehydroquinate synthase-like"/>
    <property type="match status" value="1"/>
</dbReference>
<dbReference type="Pfam" id="PF01210">
    <property type="entry name" value="NAD_Gly3P_dh_N"/>
    <property type="match status" value="1"/>
</dbReference>
<name>A0A8C5GQW8_GOUWI</name>
<evidence type="ECO:0000313" key="6">
    <source>
        <dbReference type="Proteomes" id="UP000694680"/>
    </source>
</evidence>
<protein>
    <recommendedName>
        <fullName evidence="7">Glycerol-3-phosphate dehydrogenase (NAD(+))</fullName>
    </recommendedName>
</protein>
<dbReference type="InterPro" id="IPR006109">
    <property type="entry name" value="G3P_DH_NAD-dep_C"/>
</dbReference>
<comment type="catalytic activity">
    <reaction evidence="2">
        <text>sn-glycerol 3-phosphate + NAD(+) = dihydroxyacetone phosphate + NADH + H(+)</text>
        <dbReference type="Rhea" id="RHEA:11092"/>
        <dbReference type="ChEBI" id="CHEBI:15378"/>
        <dbReference type="ChEBI" id="CHEBI:57540"/>
        <dbReference type="ChEBI" id="CHEBI:57597"/>
        <dbReference type="ChEBI" id="CHEBI:57642"/>
        <dbReference type="ChEBI" id="CHEBI:57945"/>
        <dbReference type="EC" id="1.1.1.8"/>
    </reaction>
</comment>
<dbReference type="GO" id="GO:0005975">
    <property type="term" value="P:carbohydrate metabolic process"/>
    <property type="evidence" value="ECO:0007669"/>
    <property type="project" value="InterPro"/>
</dbReference>
<sequence>IGGLKMKNKILFIGTVRMWGINLHEIESLNKGKNPDYFKNISLSKRIFATEHLNKVIKDNDYIFLAVPSKALKEATQKIVSQINNSPIFINLAKDLTIATKVSNLFLNSLYFKAIPLNDEIGVEICGALKNLLAIGTGIAQENHSSINTISAILTQGIKEIKEIILLKGGQELTILNLSGIGDMFLTCTSKQSRNFSFGKNLYREKMTSLNLTPKYILGKNSIEHLTFFLKEKKAQKISLIYGGGSIKNNGLYNKIIEICKLLKLEIQEIGGIQPNPLDTSI</sequence>
<evidence type="ECO:0000259" key="3">
    <source>
        <dbReference type="Pfam" id="PF01210"/>
    </source>
</evidence>
<evidence type="ECO:0000256" key="2">
    <source>
        <dbReference type="ARBA" id="ARBA00048683"/>
    </source>
</evidence>
<dbReference type="Gene3D" id="3.40.50.720">
    <property type="entry name" value="NAD(P)-binding Rossmann-like Domain"/>
    <property type="match status" value="1"/>
</dbReference>
<feature type="domain" description="Glycerol-3-phosphate dehydrogenase NAD-dependent N-terminal" evidence="3">
    <location>
        <begin position="15"/>
        <end position="100"/>
    </location>
</feature>